<feature type="transmembrane region" description="Helical" evidence="7">
    <location>
        <begin position="203"/>
        <end position="225"/>
    </location>
</feature>
<reference evidence="9 10" key="1">
    <citation type="journal article" date="2016" name="Genome Biol. Evol.">
        <title>Divergent and convergent evolution of fungal pathogenicity.</title>
        <authorList>
            <person name="Shang Y."/>
            <person name="Xiao G."/>
            <person name="Zheng P."/>
            <person name="Cen K."/>
            <person name="Zhan S."/>
            <person name="Wang C."/>
        </authorList>
    </citation>
    <scope>NUCLEOTIDE SEQUENCE [LARGE SCALE GENOMIC DNA]</scope>
    <source>
        <strain evidence="9 10">ARSEF 7405</strain>
    </source>
</reference>
<feature type="domain" description="Rhodopsin" evidence="8">
    <location>
        <begin position="60"/>
        <end position="301"/>
    </location>
</feature>
<dbReference type="InterPro" id="IPR049326">
    <property type="entry name" value="Rhodopsin_dom_fungi"/>
</dbReference>
<feature type="transmembrane region" description="Helical" evidence="7">
    <location>
        <begin position="237"/>
        <end position="261"/>
    </location>
</feature>
<evidence type="ECO:0000313" key="10">
    <source>
        <dbReference type="Proteomes" id="UP000242877"/>
    </source>
</evidence>
<dbReference type="VEuPathDB" id="FungiDB:AAP_01794"/>
<comment type="subcellular location">
    <subcellularLocation>
        <location evidence="1">Membrane</location>
        <topology evidence="1">Multi-pass membrane protein</topology>
    </subcellularLocation>
</comment>
<evidence type="ECO:0000256" key="7">
    <source>
        <dbReference type="SAM" id="Phobius"/>
    </source>
</evidence>
<keyword evidence="4 7" id="KW-0472">Membrane</keyword>
<keyword evidence="10" id="KW-1185">Reference proteome</keyword>
<dbReference type="EMBL" id="AZGZ01000006">
    <property type="protein sequence ID" value="KZZ94494.1"/>
    <property type="molecule type" value="Genomic_DNA"/>
</dbReference>
<feature type="transmembrane region" description="Helical" evidence="7">
    <location>
        <begin position="79"/>
        <end position="103"/>
    </location>
</feature>
<protein>
    <recommendedName>
        <fullName evidence="8">Rhodopsin domain-containing protein</fullName>
    </recommendedName>
</protein>
<feature type="transmembrane region" description="Helical" evidence="7">
    <location>
        <begin position="40"/>
        <end position="58"/>
    </location>
</feature>
<evidence type="ECO:0000256" key="3">
    <source>
        <dbReference type="ARBA" id="ARBA00022989"/>
    </source>
</evidence>
<proteinExistence type="inferred from homology"/>
<gene>
    <name evidence="9" type="ORF">AAP_01794</name>
</gene>
<feature type="transmembrane region" description="Helical" evidence="7">
    <location>
        <begin position="123"/>
        <end position="143"/>
    </location>
</feature>
<comment type="similarity">
    <text evidence="5">Belongs to the SAT4 family.</text>
</comment>
<evidence type="ECO:0000313" key="9">
    <source>
        <dbReference type="EMBL" id="KZZ94494.1"/>
    </source>
</evidence>
<dbReference type="PANTHER" id="PTHR33048:SF124">
    <property type="entry name" value="INTEGRAL MEMBRANE PROTEIN"/>
    <property type="match status" value="1"/>
</dbReference>
<comment type="caution">
    <text evidence="9">The sequence shown here is derived from an EMBL/GenBank/DDBJ whole genome shotgun (WGS) entry which is preliminary data.</text>
</comment>
<evidence type="ECO:0000259" key="8">
    <source>
        <dbReference type="Pfam" id="PF20684"/>
    </source>
</evidence>
<dbReference type="PANTHER" id="PTHR33048">
    <property type="entry name" value="PTH11-LIKE INTEGRAL MEMBRANE PROTEIN (AFU_ORTHOLOGUE AFUA_5G11245)"/>
    <property type="match status" value="1"/>
</dbReference>
<sequence length="401" mass="44811">MTSLFARTRTFPVVNGTELFTLPPPGYELNLDNPQQIHDTAHYVIFGIGEAVASIALIQRLYTKAFLSNGLHADDLFMIFSWSIALAIQIVLTWQVAVGALGVHVFEMPLDRYVRYSKVTFSVTPLFLTASSFAKLSLAMFYFKLSPQMWFRTACWITVAVLFCNWIILAMIMIFKCRPVALGYDIRLRASTDSGYCIDSAQLYMANAGINILTDVALFVLPIPMISRLTLPTAQKIGAILIFAVASLTVCTSCVRCVYIAEILNTSDPPWDGAMADVWSFVELNLFIVCGSTPTLRKFFKHFCPRLMVSASSRFSSNNSSRHNESNHTHAKPSTIDDIMLGDVVEVPSNDDQDPHRNTTTYEVMNLWGEGSSKDRHSVNVREKDGLGRKPQAKYLDITNT</sequence>
<accession>A0A168AXQ6</accession>
<dbReference type="OrthoDB" id="444631at2759"/>
<keyword evidence="2 7" id="KW-0812">Transmembrane</keyword>
<keyword evidence="3 7" id="KW-1133">Transmembrane helix</keyword>
<evidence type="ECO:0000256" key="5">
    <source>
        <dbReference type="ARBA" id="ARBA00038359"/>
    </source>
</evidence>
<organism evidence="9 10">
    <name type="scientific">Ascosphaera apis ARSEF 7405</name>
    <dbReference type="NCBI Taxonomy" id="392613"/>
    <lineage>
        <taxon>Eukaryota</taxon>
        <taxon>Fungi</taxon>
        <taxon>Dikarya</taxon>
        <taxon>Ascomycota</taxon>
        <taxon>Pezizomycotina</taxon>
        <taxon>Eurotiomycetes</taxon>
        <taxon>Eurotiomycetidae</taxon>
        <taxon>Onygenales</taxon>
        <taxon>Ascosphaeraceae</taxon>
        <taxon>Ascosphaera</taxon>
    </lineage>
</organism>
<dbReference type="GO" id="GO:0016020">
    <property type="term" value="C:membrane"/>
    <property type="evidence" value="ECO:0007669"/>
    <property type="project" value="UniProtKB-SubCell"/>
</dbReference>
<evidence type="ECO:0000256" key="4">
    <source>
        <dbReference type="ARBA" id="ARBA00023136"/>
    </source>
</evidence>
<feature type="region of interest" description="Disordered" evidence="6">
    <location>
        <begin position="315"/>
        <end position="334"/>
    </location>
</feature>
<evidence type="ECO:0000256" key="2">
    <source>
        <dbReference type="ARBA" id="ARBA00022692"/>
    </source>
</evidence>
<evidence type="ECO:0000256" key="1">
    <source>
        <dbReference type="ARBA" id="ARBA00004141"/>
    </source>
</evidence>
<evidence type="ECO:0000256" key="6">
    <source>
        <dbReference type="SAM" id="MobiDB-lite"/>
    </source>
</evidence>
<feature type="transmembrane region" description="Helical" evidence="7">
    <location>
        <begin position="155"/>
        <end position="175"/>
    </location>
</feature>
<dbReference type="AlphaFoldDB" id="A0A168AXQ6"/>
<dbReference type="InterPro" id="IPR052337">
    <property type="entry name" value="SAT4-like"/>
</dbReference>
<dbReference type="Proteomes" id="UP000242877">
    <property type="component" value="Unassembled WGS sequence"/>
</dbReference>
<name>A0A168AXQ6_9EURO</name>
<dbReference type="Pfam" id="PF20684">
    <property type="entry name" value="Fung_rhodopsin"/>
    <property type="match status" value="1"/>
</dbReference>